<accession>A0ABZ0I3Z4</accession>
<reference evidence="2 3" key="1">
    <citation type="submission" date="2023-10" db="EMBL/GenBank/DDBJ databases">
        <title>Two novel species belonging to the OM43/NOR5 clade.</title>
        <authorList>
            <person name="Park M."/>
        </authorList>
    </citation>
    <scope>NUCLEOTIDE SEQUENCE [LARGE SCALE GENOMIC DNA]</scope>
    <source>
        <strain evidence="2 3">IMCC43200</strain>
    </source>
</reference>
<gene>
    <name evidence="2" type="ORF">R0135_01665</name>
</gene>
<protein>
    <submittedName>
        <fullName evidence="2">Uncharacterized protein</fullName>
    </submittedName>
</protein>
<evidence type="ECO:0000256" key="1">
    <source>
        <dbReference type="SAM" id="MobiDB-lite"/>
    </source>
</evidence>
<sequence>MFSDDEGDDDGRVRTSTALRHVMVFQLKLAADALRDFLLSPLSIFAFAIDVVRKPKVDKSLYLRLMVLGRRSDRMINLFDDHADSGELTIDRAVDEVEDILKAAKGDGSASRTRTRERAARSYQGSQDESQVDVPQTDQADTQPARAADSSPDTR</sequence>
<name>A0ABZ0I3Z4_9GAMM</name>
<evidence type="ECO:0000313" key="2">
    <source>
        <dbReference type="EMBL" id="WOJ93890.1"/>
    </source>
</evidence>
<keyword evidence="3" id="KW-1185">Reference proteome</keyword>
<dbReference type="EMBL" id="CP136864">
    <property type="protein sequence ID" value="WOJ93890.1"/>
    <property type="molecule type" value="Genomic_DNA"/>
</dbReference>
<dbReference type="Proteomes" id="UP001626537">
    <property type="component" value="Chromosome"/>
</dbReference>
<proteinExistence type="predicted"/>
<dbReference type="RefSeq" id="WP_407348530.1">
    <property type="nucleotide sequence ID" value="NZ_CP136864.1"/>
</dbReference>
<feature type="compositionally biased region" description="Polar residues" evidence="1">
    <location>
        <begin position="123"/>
        <end position="142"/>
    </location>
</feature>
<organism evidence="2 3">
    <name type="scientific">Congregibacter variabilis</name>
    <dbReference type="NCBI Taxonomy" id="3081200"/>
    <lineage>
        <taxon>Bacteria</taxon>
        <taxon>Pseudomonadati</taxon>
        <taxon>Pseudomonadota</taxon>
        <taxon>Gammaproteobacteria</taxon>
        <taxon>Cellvibrionales</taxon>
        <taxon>Halieaceae</taxon>
        <taxon>Congregibacter</taxon>
    </lineage>
</organism>
<feature type="region of interest" description="Disordered" evidence="1">
    <location>
        <begin position="104"/>
        <end position="155"/>
    </location>
</feature>
<evidence type="ECO:0000313" key="3">
    <source>
        <dbReference type="Proteomes" id="UP001626537"/>
    </source>
</evidence>